<sequence>MKKTIFVFSALIIALLVLFQISKYSIISGGIKTELVITSIAVVAFFIGAIINKKAIKPSEETTSEINHQKIKELEITSREYEVLALIAKGFSNKEIAATLFLSKSTIKTHVSNLLNKLNAKRRTQAIQIAKELEII</sequence>
<feature type="domain" description="HTH luxR-type" evidence="5">
    <location>
        <begin position="69"/>
        <end position="134"/>
    </location>
</feature>
<keyword evidence="3" id="KW-0804">Transcription</keyword>
<feature type="transmembrane region" description="Helical" evidence="4">
    <location>
        <begin position="35"/>
        <end position="52"/>
    </location>
</feature>
<dbReference type="PROSITE" id="PS00622">
    <property type="entry name" value="HTH_LUXR_1"/>
    <property type="match status" value="1"/>
</dbReference>
<evidence type="ECO:0000256" key="1">
    <source>
        <dbReference type="ARBA" id="ARBA00023015"/>
    </source>
</evidence>
<evidence type="ECO:0000313" key="7">
    <source>
        <dbReference type="Proteomes" id="UP000294564"/>
    </source>
</evidence>
<dbReference type="RefSeq" id="WP_132792183.1">
    <property type="nucleotide sequence ID" value="NZ_SLXM01000001.1"/>
</dbReference>
<dbReference type="InterPro" id="IPR000792">
    <property type="entry name" value="Tscrpt_reg_LuxR_C"/>
</dbReference>
<organism evidence="6 7">
    <name type="scientific">Tenacibaculum skagerrakense</name>
    <dbReference type="NCBI Taxonomy" id="186571"/>
    <lineage>
        <taxon>Bacteria</taxon>
        <taxon>Pseudomonadati</taxon>
        <taxon>Bacteroidota</taxon>
        <taxon>Flavobacteriia</taxon>
        <taxon>Flavobacteriales</taxon>
        <taxon>Flavobacteriaceae</taxon>
        <taxon>Tenacibaculum</taxon>
    </lineage>
</organism>
<evidence type="ECO:0000259" key="5">
    <source>
        <dbReference type="PROSITE" id="PS50043"/>
    </source>
</evidence>
<dbReference type="GO" id="GO:0006355">
    <property type="term" value="P:regulation of DNA-templated transcription"/>
    <property type="evidence" value="ECO:0007669"/>
    <property type="project" value="InterPro"/>
</dbReference>
<keyword evidence="4" id="KW-1133">Transmembrane helix</keyword>
<dbReference type="PANTHER" id="PTHR44688:SF16">
    <property type="entry name" value="DNA-BINDING TRANSCRIPTIONAL ACTIVATOR DEVR_DOSR"/>
    <property type="match status" value="1"/>
</dbReference>
<dbReference type="Proteomes" id="UP000294564">
    <property type="component" value="Unassembled WGS sequence"/>
</dbReference>
<proteinExistence type="predicted"/>
<keyword evidence="4" id="KW-0812">Transmembrane</keyword>
<dbReference type="SMART" id="SM00421">
    <property type="entry name" value="HTH_LUXR"/>
    <property type="match status" value="1"/>
</dbReference>
<name>A0A4R2P2A3_9FLAO</name>
<evidence type="ECO:0000256" key="3">
    <source>
        <dbReference type="ARBA" id="ARBA00023163"/>
    </source>
</evidence>
<keyword evidence="2" id="KW-0238">DNA-binding</keyword>
<dbReference type="InterPro" id="IPR016032">
    <property type="entry name" value="Sig_transdc_resp-reg_C-effctor"/>
</dbReference>
<dbReference type="PROSITE" id="PS50043">
    <property type="entry name" value="HTH_LUXR_2"/>
    <property type="match status" value="1"/>
</dbReference>
<dbReference type="SUPFAM" id="SSF46894">
    <property type="entry name" value="C-terminal effector domain of the bipartite response regulators"/>
    <property type="match status" value="1"/>
</dbReference>
<dbReference type="Pfam" id="PF00196">
    <property type="entry name" value="GerE"/>
    <property type="match status" value="1"/>
</dbReference>
<keyword evidence="4" id="KW-0472">Membrane</keyword>
<evidence type="ECO:0000256" key="4">
    <source>
        <dbReference type="SAM" id="Phobius"/>
    </source>
</evidence>
<dbReference type="CDD" id="cd06170">
    <property type="entry name" value="LuxR_C_like"/>
    <property type="match status" value="1"/>
</dbReference>
<dbReference type="GO" id="GO:0003677">
    <property type="term" value="F:DNA binding"/>
    <property type="evidence" value="ECO:0007669"/>
    <property type="project" value="UniProtKB-KW"/>
</dbReference>
<accession>A0A4R2P2A3</accession>
<dbReference type="EMBL" id="SLXM01000001">
    <property type="protein sequence ID" value="TCP28238.1"/>
    <property type="molecule type" value="Genomic_DNA"/>
</dbReference>
<gene>
    <name evidence="6" type="ORF">EV195_101400</name>
</gene>
<evidence type="ECO:0000313" key="6">
    <source>
        <dbReference type="EMBL" id="TCP28238.1"/>
    </source>
</evidence>
<comment type="caution">
    <text evidence="6">The sequence shown here is derived from an EMBL/GenBank/DDBJ whole genome shotgun (WGS) entry which is preliminary data.</text>
</comment>
<keyword evidence="7" id="KW-1185">Reference proteome</keyword>
<dbReference type="PRINTS" id="PR00038">
    <property type="entry name" value="HTHLUXR"/>
</dbReference>
<keyword evidence="1" id="KW-0805">Transcription regulation</keyword>
<dbReference type="Gene3D" id="1.10.10.10">
    <property type="entry name" value="Winged helix-like DNA-binding domain superfamily/Winged helix DNA-binding domain"/>
    <property type="match status" value="1"/>
</dbReference>
<dbReference type="AlphaFoldDB" id="A0A4R2P2A3"/>
<dbReference type="PANTHER" id="PTHR44688">
    <property type="entry name" value="DNA-BINDING TRANSCRIPTIONAL ACTIVATOR DEVR_DOSR"/>
    <property type="match status" value="1"/>
</dbReference>
<dbReference type="InterPro" id="IPR036388">
    <property type="entry name" value="WH-like_DNA-bd_sf"/>
</dbReference>
<dbReference type="OrthoDB" id="9807565at2"/>
<protein>
    <submittedName>
        <fullName evidence="6">Regulatory LuxR family protein</fullName>
    </submittedName>
</protein>
<reference evidence="6 7" key="1">
    <citation type="submission" date="2019-03" db="EMBL/GenBank/DDBJ databases">
        <title>Genomic Encyclopedia of Type Strains, Phase IV (KMG-IV): sequencing the most valuable type-strain genomes for metagenomic binning, comparative biology and taxonomic classification.</title>
        <authorList>
            <person name="Goeker M."/>
        </authorList>
    </citation>
    <scope>NUCLEOTIDE SEQUENCE [LARGE SCALE GENOMIC DNA]</scope>
    <source>
        <strain evidence="6 7">DSM 14836</strain>
    </source>
</reference>
<evidence type="ECO:0000256" key="2">
    <source>
        <dbReference type="ARBA" id="ARBA00023125"/>
    </source>
</evidence>